<evidence type="ECO:0000313" key="1">
    <source>
        <dbReference type="Proteomes" id="UP000492821"/>
    </source>
</evidence>
<reference evidence="1" key="1">
    <citation type="journal article" date="2013" name="Genetics">
        <title>The draft genome and transcriptome of Panagrellus redivivus are shaped by the harsh demands of a free-living lifestyle.</title>
        <authorList>
            <person name="Srinivasan J."/>
            <person name="Dillman A.R."/>
            <person name="Macchietto M.G."/>
            <person name="Heikkinen L."/>
            <person name="Lakso M."/>
            <person name="Fracchia K.M."/>
            <person name="Antoshechkin I."/>
            <person name="Mortazavi A."/>
            <person name="Wong G."/>
            <person name="Sternberg P.W."/>
        </authorList>
    </citation>
    <scope>NUCLEOTIDE SEQUENCE [LARGE SCALE GENOMIC DNA]</scope>
    <source>
        <strain evidence="1">MT8872</strain>
    </source>
</reference>
<organism evidence="1 2">
    <name type="scientific">Panagrellus redivivus</name>
    <name type="common">Microworm</name>
    <dbReference type="NCBI Taxonomy" id="6233"/>
    <lineage>
        <taxon>Eukaryota</taxon>
        <taxon>Metazoa</taxon>
        <taxon>Ecdysozoa</taxon>
        <taxon>Nematoda</taxon>
        <taxon>Chromadorea</taxon>
        <taxon>Rhabditida</taxon>
        <taxon>Tylenchina</taxon>
        <taxon>Panagrolaimomorpha</taxon>
        <taxon>Panagrolaimoidea</taxon>
        <taxon>Panagrolaimidae</taxon>
        <taxon>Panagrellus</taxon>
    </lineage>
</organism>
<keyword evidence="1" id="KW-1185">Reference proteome</keyword>
<protein>
    <submittedName>
        <fullName evidence="2">Transposase</fullName>
    </submittedName>
</protein>
<sequence>MRFVSACTGVTWRSVAFNDYFVYPASAIIAVCRSKTFITNVEKADRMFWRGGKAEDGIDENTLVTALHTARDLDDSLRAIVAESAPRYGDARPVASIPERNEVVFRGPEPIQPVAAQAAAPLTLESDSGHETNKYHQQRTRKLLYHLLADPRDWYKIRIVSR</sequence>
<accession>A0A7E4W6L3</accession>
<proteinExistence type="predicted"/>
<reference evidence="2" key="2">
    <citation type="submission" date="2020-10" db="UniProtKB">
        <authorList>
            <consortium name="WormBaseParasite"/>
        </authorList>
    </citation>
    <scope>IDENTIFICATION</scope>
</reference>
<name>A0A7E4W6L3_PANRE</name>
<dbReference type="WBParaSite" id="Pan_g6885.t1">
    <property type="protein sequence ID" value="Pan_g6885.t1"/>
    <property type="gene ID" value="Pan_g6885"/>
</dbReference>
<dbReference type="AlphaFoldDB" id="A0A7E4W6L3"/>
<evidence type="ECO:0000313" key="2">
    <source>
        <dbReference type="WBParaSite" id="Pan_g6885.t1"/>
    </source>
</evidence>
<dbReference type="Proteomes" id="UP000492821">
    <property type="component" value="Unassembled WGS sequence"/>
</dbReference>